<name>A0A183UCC9_TOXCA</name>
<dbReference type="GO" id="GO:0000118">
    <property type="term" value="C:histone deacetylase complex"/>
    <property type="evidence" value="ECO:0007669"/>
    <property type="project" value="TreeGrafter"/>
</dbReference>
<evidence type="ECO:0000313" key="4">
    <source>
        <dbReference type="Proteomes" id="UP000050794"/>
    </source>
</evidence>
<dbReference type="InterPro" id="IPR000286">
    <property type="entry name" value="HDACs"/>
</dbReference>
<evidence type="ECO:0000313" key="3">
    <source>
        <dbReference type="EMBL" id="VDM37442.1"/>
    </source>
</evidence>
<dbReference type="PANTHER" id="PTHR10625:SF45">
    <property type="entry name" value="HISTONE DEACETYLASE DOMAIN-CONTAINING PROTEIN"/>
    <property type="match status" value="1"/>
</dbReference>
<comment type="catalytic activity">
    <reaction evidence="1">
        <text>N(6)-acetyl-L-lysyl-[histone] + H2O = L-lysyl-[histone] + acetate</text>
        <dbReference type="Rhea" id="RHEA:58196"/>
        <dbReference type="Rhea" id="RHEA-COMP:9845"/>
        <dbReference type="Rhea" id="RHEA-COMP:11338"/>
        <dbReference type="ChEBI" id="CHEBI:15377"/>
        <dbReference type="ChEBI" id="CHEBI:29969"/>
        <dbReference type="ChEBI" id="CHEBI:30089"/>
        <dbReference type="ChEBI" id="CHEBI:61930"/>
        <dbReference type="EC" id="3.5.1.98"/>
    </reaction>
</comment>
<gene>
    <name evidence="3" type="ORF">TCNE_LOCUS6149</name>
</gene>
<dbReference type="PRINTS" id="PR01270">
    <property type="entry name" value="HDASUPER"/>
</dbReference>
<dbReference type="WBParaSite" id="TCNE_0000614901-mRNA-1">
    <property type="protein sequence ID" value="TCNE_0000614901-mRNA-1"/>
    <property type="gene ID" value="TCNE_0000614901"/>
</dbReference>
<dbReference type="GO" id="GO:0141221">
    <property type="term" value="F:histone deacetylase activity, hydrolytic mechanism"/>
    <property type="evidence" value="ECO:0007669"/>
    <property type="project" value="UniProtKB-EC"/>
</dbReference>
<organism evidence="4 5">
    <name type="scientific">Toxocara canis</name>
    <name type="common">Canine roundworm</name>
    <dbReference type="NCBI Taxonomy" id="6265"/>
    <lineage>
        <taxon>Eukaryota</taxon>
        <taxon>Metazoa</taxon>
        <taxon>Ecdysozoa</taxon>
        <taxon>Nematoda</taxon>
        <taxon>Chromadorea</taxon>
        <taxon>Rhabditida</taxon>
        <taxon>Spirurina</taxon>
        <taxon>Ascaridomorpha</taxon>
        <taxon>Ascaridoidea</taxon>
        <taxon>Toxocaridae</taxon>
        <taxon>Toxocara</taxon>
    </lineage>
</organism>
<evidence type="ECO:0000313" key="5">
    <source>
        <dbReference type="WBParaSite" id="TCNE_0000614901-mRNA-1"/>
    </source>
</evidence>
<dbReference type="Proteomes" id="UP000050794">
    <property type="component" value="Unassembled WGS sequence"/>
</dbReference>
<dbReference type="GO" id="GO:0040029">
    <property type="term" value="P:epigenetic regulation of gene expression"/>
    <property type="evidence" value="ECO:0007669"/>
    <property type="project" value="TreeGrafter"/>
</dbReference>
<dbReference type="Pfam" id="PF00850">
    <property type="entry name" value="Hist_deacetyl"/>
    <property type="match status" value="1"/>
</dbReference>
<dbReference type="InterPro" id="IPR037138">
    <property type="entry name" value="His_deacetylse_dom_sf"/>
</dbReference>
<accession>A0A183UCC9</accession>
<reference evidence="5" key="1">
    <citation type="submission" date="2016-06" db="UniProtKB">
        <authorList>
            <consortium name="WormBaseParasite"/>
        </authorList>
    </citation>
    <scope>IDENTIFICATION</scope>
</reference>
<reference evidence="3 4" key="2">
    <citation type="submission" date="2018-11" db="EMBL/GenBank/DDBJ databases">
        <authorList>
            <consortium name="Pathogen Informatics"/>
        </authorList>
    </citation>
    <scope>NUCLEOTIDE SEQUENCE [LARGE SCALE GENOMIC DNA]</scope>
</reference>
<dbReference type="InterPro" id="IPR023696">
    <property type="entry name" value="Ureohydrolase_dom_sf"/>
</dbReference>
<dbReference type="InterPro" id="IPR023801">
    <property type="entry name" value="His_deacetylse_dom"/>
</dbReference>
<sequence length="558" mass="62750">MIARRCILLDVQVDMLSIFRMDERVNAVNRKVFFISDSAMNTHKCGWDDEHIEVPERLEKVLTYLKGEQSNVLGECEVLQSSSAKLDDIRLVHDANYIETLSKTRHMNSEELESYCSGFEDVYANEHTYKACLLSTGCALEAMRAVIAERDRFASAFAAIRPPGHHASRNMACGFCFFNNVAICAKKARQMGMRRVLIVDWDVHAAQGTQYCIEDDPNIKLISIHRYEYGKFWPQLPESAIQHSYANTVNMTLNKTGFGDAEYISFMSHLVVPIISDFQPSLILVSCGFDASLGDPEGGMTVTPGGYQWMTHILVSHAIKLRAPLCMLLEGGYFIETLPMNVEFCVKALLGKSLPPVPLGLCDSVFLNSLHSAAIHYGSHFPSLQLFADVAKTIRQFRGVKPVELDNVEYKGIREFSLPYPTQGNYHRLPDDVVKSVCKKVSSIIASYVNRHEQRKLLLCLNSFHDETDEAIVVNIDGASSIEIVEKFLHMHVCEPSWGVYEDISIEKSWFSPKNSLTRTEFTSAAYDATLIGICVALLQIFEKGFAKNLEHILLFDA</sequence>
<dbReference type="PANTHER" id="PTHR10625">
    <property type="entry name" value="HISTONE DEACETYLASE HDAC1-RELATED"/>
    <property type="match status" value="1"/>
</dbReference>
<dbReference type="EMBL" id="UYWY01019445">
    <property type="protein sequence ID" value="VDM37442.1"/>
    <property type="molecule type" value="Genomic_DNA"/>
</dbReference>
<evidence type="ECO:0000256" key="1">
    <source>
        <dbReference type="ARBA" id="ARBA00048287"/>
    </source>
</evidence>
<protein>
    <submittedName>
        <fullName evidence="5">Hist_deacetyl domain-containing protein</fullName>
    </submittedName>
</protein>
<dbReference type="SUPFAM" id="SSF52768">
    <property type="entry name" value="Arginase/deacetylase"/>
    <property type="match status" value="1"/>
</dbReference>
<proteinExistence type="predicted"/>
<feature type="domain" description="Histone deacetylase" evidence="2">
    <location>
        <begin position="51"/>
        <end position="348"/>
    </location>
</feature>
<dbReference type="AlphaFoldDB" id="A0A183UCC9"/>
<keyword evidence="4" id="KW-1185">Reference proteome</keyword>
<evidence type="ECO:0000259" key="2">
    <source>
        <dbReference type="Pfam" id="PF00850"/>
    </source>
</evidence>
<dbReference type="Gene3D" id="3.40.800.20">
    <property type="entry name" value="Histone deacetylase domain"/>
    <property type="match status" value="1"/>
</dbReference>